<proteinExistence type="predicted"/>
<evidence type="ECO:0000313" key="1">
    <source>
        <dbReference type="EMBL" id="CAK9118326.1"/>
    </source>
</evidence>
<evidence type="ECO:0000313" key="2">
    <source>
        <dbReference type="Proteomes" id="UP001642484"/>
    </source>
</evidence>
<accession>A0ABP0T104</accession>
<dbReference type="EMBL" id="CAXAMN010028972">
    <property type="protein sequence ID" value="CAK9118326.1"/>
    <property type="molecule type" value="Genomic_DNA"/>
</dbReference>
<protein>
    <recommendedName>
        <fullName evidence="3">C3H1-type domain-containing protein</fullName>
    </recommendedName>
</protein>
<evidence type="ECO:0008006" key="3">
    <source>
        <dbReference type="Google" id="ProtNLM"/>
    </source>
</evidence>
<dbReference type="Proteomes" id="UP001642484">
    <property type="component" value="Unassembled WGS sequence"/>
</dbReference>
<name>A0ABP0T104_9DINO</name>
<keyword evidence="2" id="KW-1185">Reference proteome</keyword>
<comment type="caution">
    <text evidence="1">The sequence shown here is derived from an EMBL/GenBank/DDBJ whole genome shotgun (WGS) entry which is preliminary data.</text>
</comment>
<organism evidence="1 2">
    <name type="scientific">Durusdinium trenchii</name>
    <dbReference type="NCBI Taxonomy" id="1381693"/>
    <lineage>
        <taxon>Eukaryota</taxon>
        <taxon>Sar</taxon>
        <taxon>Alveolata</taxon>
        <taxon>Dinophyceae</taxon>
        <taxon>Suessiales</taxon>
        <taxon>Symbiodiniaceae</taxon>
        <taxon>Durusdinium</taxon>
    </lineage>
</organism>
<reference evidence="1 2" key="1">
    <citation type="submission" date="2024-02" db="EMBL/GenBank/DDBJ databases">
        <authorList>
            <person name="Chen Y."/>
            <person name="Shah S."/>
            <person name="Dougan E. K."/>
            <person name="Thang M."/>
            <person name="Chan C."/>
        </authorList>
    </citation>
    <scope>NUCLEOTIDE SEQUENCE [LARGE SCALE GENOMIC DNA]</scope>
</reference>
<sequence length="173" mass="19368">MKYHRCAGRSGRGASVVLSHGSLGHPALCRAPCVHIIKNGYCEKGFECDFCHLPHGRKVRLNKSQREALKLLGPGQKLAIIVPFIMKKVSHIEDQQADVLLKLLQNSLPEEIVTDDPLMKQLRLVNLHRAFQQMSVTALLDLLSSCLPSEILAAYEDLRKDQLDVADQMIFCL</sequence>
<gene>
    <name evidence="1" type="ORF">CCMP2556_LOCUS55428</name>
</gene>